<name>A0A1G1TAH5_9BACT</name>
<proteinExistence type="predicted"/>
<keyword evidence="2" id="KW-1185">Reference proteome</keyword>
<evidence type="ECO:0000313" key="1">
    <source>
        <dbReference type="EMBL" id="OGX87866.1"/>
    </source>
</evidence>
<accession>A0A1G1TAH5</accession>
<evidence type="ECO:0000313" key="2">
    <source>
        <dbReference type="Proteomes" id="UP000176294"/>
    </source>
</evidence>
<dbReference type="EMBL" id="MDZB01000073">
    <property type="protein sequence ID" value="OGX87866.1"/>
    <property type="molecule type" value="Genomic_DNA"/>
</dbReference>
<gene>
    <name evidence="1" type="ORF">BEN47_10020</name>
</gene>
<dbReference type="Proteomes" id="UP000176294">
    <property type="component" value="Unassembled WGS sequence"/>
</dbReference>
<comment type="caution">
    <text evidence="1">The sequence shown here is derived from an EMBL/GenBank/DDBJ whole genome shotgun (WGS) entry which is preliminary data.</text>
</comment>
<evidence type="ECO:0008006" key="3">
    <source>
        <dbReference type="Google" id="ProtNLM"/>
    </source>
</evidence>
<sequence>MSPVAHVLVFGSGGLNVYNAKRGSSNSYARSRQYELGVGGYITLGQTWLSVAAGAGRGRGYRYGRFGSPDFFYPGAVGYTGGNTGSGRRAPIPELLGYYDTRFVQATAWWPPARLPQLEWGAGLRVNQVRFTSLKLNGVTQPLPSQYYLQNSVVVKRQFGPRFSCQATGSYDFALQEVTNESTFSLAPLRVGLSLVFAPGVSTTKSSTAAK</sequence>
<dbReference type="AlphaFoldDB" id="A0A1G1TAH5"/>
<organism evidence="1 2">
    <name type="scientific">Hymenobacter lapidarius</name>
    <dbReference type="NCBI Taxonomy" id="1908237"/>
    <lineage>
        <taxon>Bacteria</taxon>
        <taxon>Pseudomonadati</taxon>
        <taxon>Bacteroidota</taxon>
        <taxon>Cytophagia</taxon>
        <taxon>Cytophagales</taxon>
        <taxon>Hymenobacteraceae</taxon>
        <taxon>Hymenobacter</taxon>
    </lineage>
</organism>
<reference evidence="1 2" key="1">
    <citation type="submission" date="2016-08" db="EMBL/GenBank/DDBJ databases">
        <title>Hymenobacter coccineus sp. nov., Hymenobacter lapidarius sp. nov. and Hymenobacter glacialis sp. nov., isolated from Antarctic soil.</title>
        <authorList>
            <person name="Sedlacek I."/>
            <person name="Kralova S."/>
            <person name="Kyrova K."/>
            <person name="Maslanova I."/>
            <person name="Stankova E."/>
            <person name="Vrbovska V."/>
            <person name="Nemec M."/>
            <person name="Bartak M."/>
            <person name="Svec P."/>
            <person name="Busse H.-J."/>
            <person name="Pantucek R."/>
        </authorList>
    </citation>
    <scope>NUCLEOTIDE SEQUENCE [LARGE SCALE GENOMIC DNA]</scope>
    <source>
        <strain evidence="1 2">CCM 8643</strain>
    </source>
</reference>
<protein>
    <recommendedName>
        <fullName evidence="3">Outer membrane protein beta-barrel domain-containing protein</fullName>
    </recommendedName>
</protein>